<accession>A0A5J4W0A2</accession>
<evidence type="ECO:0000313" key="1">
    <source>
        <dbReference type="EMBL" id="KAA6387946.1"/>
    </source>
</evidence>
<sequence>MGFFNKIANFAGPVGMIHPGIGGALGAGDNLAGAVDRLYSKRDGNSAGDQLQNDDYQLFIYNDNDSVYAANNQIIDGQASDFALKITADGLLTVKNLKILNFDLVAQIIRLINESNQLQSTVGSIDADIVGVKNDLITIQQELARQQHFRGYYLLNADTISLPDSADGDFAFKAESGTVWMYDTDWYNSGQVVPDQVTPASDAVPLVDSGSGVAGINTEYARGDHQHSLNVSEQIPLNDGGTGAAGTSTAYFRADHQHILSTDPTVANMPQKDTGTGNNGNLDYYARSNYAHPLNVDPIVANVPLVNATAAANGTSDFYSRNDHVHPQQLTYDGNVTASKFIKTGGLPIEILCANGDTTTIDSKFSRTYSIGAGGYIRLCVFPTRTSTGAPYRQFQVQCNTNAMQTIDLVPYYTVNGIIDLFGNITAPQYVQANYNIYYGAYQLQHTHTGSYSTAEYTAWISMMSGSGSVKVMEHVNFVSSLQCIVAGKRHCVVFIDIPLLDTNDKATAWGI</sequence>
<dbReference type="AlphaFoldDB" id="A0A5J4W0A2"/>
<reference evidence="1 2" key="1">
    <citation type="submission" date="2019-03" db="EMBL/GenBank/DDBJ databases">
        <title>Single cell metagenomics reveals metabolic interactions within the superorganism composed of flagellate Streblomastix strix and complex community of Bacteroidetes bacteria on its surface.</title>
        <authorList>
            <person name="Treitli S.C."/>
            <person name="Kolisko M."/>
            <person name="Husnik F."/>
            <person name="Keeling P."/>
            <person name="Hampl V."/>
        </authorList>
    </citation>
    <scope>NUCLEOTIDE SEQUENCE [LARGE SCALE GENOMIC DNA]</scope>
    <source>
        <strain evidence="1">ST1C</strain>
    </source>
</reference>
<comment type="caution">
    <text evidence="1">The sequence shown here is derived from an EMBL/GenBank/DDBJ whole genome shotgun (WGS) entry which is preliminary data.</text>
</comment>
<dbReference type="Proteomes" id="UP000324800">
    <property type="component" value="Unassembled WGS sequence"/>
</dbReference>
<evidence type="ECO:0000313" key="2">
    <source>
        <dbReference type="Proteomes" id="UP000324800"/>
    </source>
</evidence>
<proteinExistence type="predicted"/>
<gene>
    <name evidence="1" type="ORF">EZS28_016529</name>
</gene>
<dbReference type="EMBL" id="SNRW01004177">
    <property type="protein sequence ID" value="KAA6387946.1"/>
    <property type="molecule type" value="Genomic_DNA"/>
</dbReference>
<organism evidence="1 2">
    <name type="scientific">Streblomastix strix</name>
    <dbReference type="NCBI Taxonomy" id="222440"/>
    <lineage>
        <taxon>Eukaryota</taxon>
        <taxon>Metamonada</taxon>
        <taxon>Preaxostyla</taxon>
        <taxon>Oxymonadida</taxon>
        <taxon>Streblomastigidae</taxon>
        <taxon>Streblomastix</taxon>
    </lineage>
</organism>
<protein>
    <submittedName>
        <fullName evidence="1">Uncharacterized protein</fullName>
    </submittedName>
</protein>
<name>A0A5J4W0A2_9EUKA</name>